<protein>
    <submittedName>
        <fullName evidence="3">DUF2796 domain-containing protein</fullName>
    </submittedName>
</protein>
<sequence length="206" mass="23689">MMKKRYLATVVGLCFAFQSNAEEGFIQHEAHVHGEVELDIAQDGNDVLIEINAPGMDILGFEHMPQNEQQHQKLDNAIVQLEKADTIISLNSEAKCKLTHSHASMGHEEHEHEEHEHDVHHDDSDHEDHHAHDEAEHEHEHEHEHGEHSSFTIEYQYSCSNVAELSSMDTQWFNHFPNTHDIKVNIFTDHVQTSDKLSAEKTHVKL</sequence>
<evidence type="ECO:0000313" key="3">
    <source>
        <dbReference type="EMBL" id="RQW61581.1"/>
    </source>
</evidence>
<feature type="region of interest" description="Disordered" evidence="1">
    <location>
        <begin position="99"/>
        <end position="150"/>
    </location>
</feature>
<keyword evidence="2" id="KW-0732">Signal</keyword>
<dbReference type="OrthoDB" id="7346546at2"/>
<dbReference type="EMBL" id="RJVQ01000011">
    <property type="protein sequence ID" value="RQW61581.1"/>
    <property type="molecule type" value="Genomic_DNA"/>
</dbReference>
<name>A0A3N9TBQ4_9VIBR</name>
<comment type="caution">
    <text evidence="3">The sequence shown here is derived from an EMBL/GenBank/DDBJ whole genome shotgun (WGS) entry which is preliminary data.</text>
</comment>
<dbReference type="InterPro" id="IPR021253">
    <property type="entry name" value="ZrgA-like"/>
</dbReference>
<dbReference type="Proteomes" id="UP000281112">
    <property type="component" value="Unassembled WGS sequence"/>
</dbReference>
<evidence type="ECO:0000313" key="4">
    <source>
        <dbReference type="Proteomes" id="UP000281112"/>
    </source>
</evidence>
<dbReference type="Pfam" id="PF10986">
    <property type="entry name" value="ZrgA"/>
    <property type="match status" value="1"/>
</dbReference>
<feature type="chain" id="PRO_5018337162" evidence="2">
    <location>
        <begin position="22"/>
        <end position="206"/>
    </location>
</feature>
<keyword evidence="4" id="KW-1185">Reference proteome</keyword>
<evidence type="ECO:0000256" key="2">
    <source>
        <dbReference type="SAM" id="SignalP"/>
    </source>
</evidence>
<organism evidence="3 4">
    <name type="scientific">Vibrio viridaestus</name>
    <dbReference type="NCBI Taxonomy" id="2487322"/>
    <lineage>
        <taxon>Bacteria</taxon>
        <taxon>Pseudomonadati</taxon>
        <taxon>Pseudomonadota</taxon>
        <taxon>Gammaproteobacteria</taxon>
        <taxon>Vibrionales</taxon>
        <taxon>Vibrionaceae</taxon>
        <taxon>Vibrio</taxon>
    </lineage>
</organism>
<accession>A0A3N9TBQ4</accession>
<feature type="compositionally biased region" description="Basic and acidic residues" evidence="1">
    <location>
        <begin position="105"/>
        <end position="148"/>
    </location>
</feature>
<dbReference type="RefSeq" id="WP_124938685.1">
    <property type="nucleotide sequence ID" value="NZ_RJVQ01000011.1"/>
</dbReference>
<evidence type="ECO:0000256" key="1">
    <source>
        <dbReference type="SAM" id="MobiDB-lite"/>
    </source>
</evidence>
<dbReference type="AlphaFoldDB" id="A0A3N9TBQ4"/>
<reference evidence="3 4" key="1">
    <citation type="submission" date="2018-11" db="EMBL/GenBank/DDBJ databases">
        <title>Vibrio LJC006 sp. nov., isolated from seawater during the bloom of the enteromorpha.</title>
        <authorList>
            <person name="Liang J."/>
        </authorList>
    </citation>
    <scope>NUCLEOTIDE SEQUENCE [LARGE SCALE GENOMIC DNA]</scope>
    <source>
        <strain evidence="3 4">LJC006</strain>
    </source>
</reference>
<gene>
    <name evidence="3" type="ORF">EES38_18450</name>
</gene>
<proteinExistence type="predicted"/>
<feature type="signal peptide" evidence="2">
    <location>
        <begin position="1"/>
        <end position="21"/>
    </location>
</feature>